<dbReference type="AlphaFoldDB" id="A0A0C2RY10"/>
<evidence type="ECO:0000256" key="1">
    <source>
        <dbReference type="SAM" id="Coils"/>
    </source>
</evidence>
<evidence type="ECO:0000313" key="3">
    <source>
        <dbReference type="EMBL" id="KIL55210.1"/>
    </source>
</evidence>
<feature type="region of interest" description="Disordered" evidence="2">
    <location>
        <begin position="1129"/>
        <end position="1173"/>
    </location>
</feature>
<keyword evidence="1" id="KW-0175">Coiled coil</keyword>
<feature type="compositionally biased region" description="Acidic residues" evidence="2">
    <location>
        <begin position="125"/>
        <end position="146"/>
    </location>
</feature>
<dbReference type="EMBL" id="KN818549">
    <property type="protein sequence ID" value="KIL55210.1"/>
    <property type="molecule type" value="Genomic_DNA"/>
</dbReference>
<dbReference type="HOGENOM" id="CLU_278237_0_0_1"/>
<feature type="region of interest" description="Disordered" evidence="2">
    <location>
        <begin position="1013"/>
        <end position="1097"/>
    </location>
</feature>
<sequence>MSMSISGFNELYVSGSIHKQVRHNDQRSLIDSEYHHLSSHTDLFQASQAIQMPASKRVKASLPREKGPQASSKQWDIGATAIVPSNSERLSLKPKAAKKKAGSTSAAVPKGALQTKPKSKAIADNDGEEEISPNEGDDAIKEEEADDDEWDWTTTVINQMDMLCNRSVITICQINLLDPPAKLEFGTWNKRKLVEKRANTLATEIMTSFRPFATTSLLPLILPTEAVDPSCINTNLNSENAPFVKLTSKALSSGMKLQPVGEENTGLEGANQYNGEARQLNETVEEGKMKATLTLRLERLEKCLEKEETMEVNIGIWGVIVYDAAKMKAKDNAGARHLSKNASIHHYAEGPAEKLDGWLAEYVAERALTEPAPPKAWLADIARHKNSKLGQIFNHAETCLYLELLREYRPHYNEDDIYSIKYCIDKLHHINGGLITYTVKYGMAVLTGLHTDVAIELASNKKYNAHIDDRTNADDDEDAYLSRWENPVMRSWNALTKRSPDDFTAKGLILSQLEEYDRIFQNNFSMKKPHFMTGAKEWANGFENYREAILAQAKDIAQEPETEEQAADVRDALARKLRFATLDFTDLCSMPSFPIMTKSAITMMTTTLENLELAFTEFWSWLDWSAAYMISKGKKDSSKDLSSWVFRTIVDNNAASPVWDNMMTSKVVDAIVFLIWRNIDAFVAMESCLSQHPPPVRPEFKAVTKTRFEEKYPSVFEDTKDTGERAKPTTTGLWTLDFSSCYGWRHDNNTHAIYSSHIFAARLEQHFVDSYCLKFLKDCPAATYLRKTLANELSEFCSIAPVKFKDSVTGVTRLHNARKFFFPDGLKVPAPADELINTIDVQALLDKLAVQKRSHAWLAEAKSALARFEKLECLASIPGGDQLDPTIRYHITQLIQAIEINVACLGKMDKALQEDPNTVISPFQSRFKPSLEEIPSIEYTHRPAFTPSDVRKPFRNDPSPSETNDLDNNQDENMEDEPVQTVNPPPTDPSSQTTDLPMDLDVSVAVPVHAVAVSDDPPDDLPPPQASQEVQSSPPPAPSQELESSPPPAPSQELESSPPPGPSQIVASVEAMEISERFTFQTENASRPNPPKRFRSPPTSPRMFYFFLLNPILIVIFQCHYQSCSTAEEESTYRPGAPARTPCPDAKASKRHSPVHSDTNSDDLEDGGVPVPP</sequence>
<evidence type="ECO:0000313" key="4">
    <source>
        <dbReference type="Proteomes" id="UP000054549"/>
    </source>
</evidence>
<feature type="region of interest" description="Disordered" evidence="2">
    <location>
        <begin position="86"/>
        <end position="146"/>
    </location>
</feature>
<accession>A0A0C2RY10</accession>
<feature type="coiled-coil region" evidence="1">
    <location>
        <begin position="270"/>
        <end position="310"/>
    </location>
</feature>
<protein>
    <submittedName>
        <fullName evidence="3">Uncharacterized protein</fullName>
    </submittedName>
</protein>
<proteinExistence type="predicted"/>
<feature type="region of interest" description="Disordered" evidence="2">
    <location>
        <begin position="938"/>
        <end position="996"/>
    </location>
</feature>
<feature type="compositionally biased region" description="Acidic residues" evidence="2">
    <location>
        <begin position="964"/>
        <end position="978"/>
    </location>
</feature>
<feature type="compositionally biased region" description="Polar residues" evidence="2">
    <location>
        <begin position="1078"/>
        <end position="1087"/>
    </location>
</feature>
<gene>
    <name evidence="3" type="ORF">M378DRAFT_182283</name>
</gene>
<evidence type="ECO:0000256" key="2">
    <source>
        <dbReference type="SAM" id="MobiDB-lite"/>
    </source>
</evidence>
<reference evidence="3 4" key="1">
    <citation type="submission" date="2014-04" db="EMBL/GenBank/DDBJ databases">
        <title>Evolutionary Origins and Diversification of the Mycorrhizal Mutualists.</title>
        <authorList>
            <consortium name="DOE Joint Genome Institute"/>
            <consortium name="Mycorrhizal Genomics Consortium"/>
            <person name="Kohler A."/>
            <person name="Kuo A."/>
            <person name="Nagy L.G."/>
            <person name="Floudas D."/>
            <person name="Copeland A."/>
            <person name="Barry K.W."/>
            <person name="Cichocki N."/>
            <person name="Veneault-Fourrey C."/>
            <person name="LaButti K."/>
            <person name="Lindquist E.A."/>
            <person name="Lipzen A."/>
            <person name="Lundell T."/>
            <person name="Morin E."/>
            <person name="Murat C."/>
            <person name="Riley R."/>
            <person name="Ohm R."/>
            <person name="Sun H."/>
            <person name="Tunlid A."/>
            <person name="Henrissat B."/>
            <person name="Grigoriev I.V."/>
            <person name="Hibbett D.S."/>
            <person name="Martin F."/>
        </authorList>
    </citation>
    <scope>NUCLEOTIDE SEQUENCE [LARGE SCALE GENOMIC DNA]</scope>
    <source>
        <strain evidence="3 4">Koide BX008</strain>
    </source>
</reference>
<dbReference type="InParanoid" id="A0A0C2RY10"/>
<name>A0A0C2RY10_AMAMK</name>
<dbReference type="Proteomes" id="UP000054549">
    <property type="component" value="Unassembled WGS sequence"/>
</dbReference>
<keyword evidence="4" id="KW-1185">Reference proteome</keyword>
<dbReference type="OrthoDB" id="2684292at2759"/>
<organism evidence="3 4">
    <name type="scientific">Amanita muscaria (strain Koide BX008)</name>
    <dbReference type="NCBI Taxonomy" id="946122"/>
    <lineage>
        <taxon>Eukaryota</taxon>
        <taxon>Fungi</taxon>
        <taxon>Dikarya</taxon>
        <taxon>Basidiomycota</taxon>
        <taxon>Agaricomycotina</taxon>
        <taxon>Agaricomycetes</taxon>
        <taxon>Agaricomycetidae</taxon>
        <taxon>Agaricales</taxon>
        <taxon>Pluteineae</taxon>
        <taxon>Amanitaceae</taxon>
        <taxon>Amanita</taxon>
    </lineage>
</organism>
<feature type="region of interest" description="Disordered" evidence="2">
    <location>
        <begin position="54"/>
        <end position="74"/>
    </location>
</feature>